<dbReference type="Proteomes" id="UP000603352">
    <property type="component" value="Unassembled WGS sequence"/>
</dbReference>
<reference evidence="2" key="1">
    <citation type="journal article" date="2019" name="Int. J. Syst. Evol. Microbiol.">
        <title>The Global Catalogue of Microorganisms (GCM) 10K type strain sequencing project: providing services to taxonomists for standard genome sequencing and annotation.</title>
        <authorList>
            <consortium name="The Broad Institute Genomics Platform"/>
            <consortium name="The Broad Institute Genome Sequencing Center for Infectious Disease"/>
            <person name="Wu L."/>
            <person name="Ma J."/>
        </authorList>
    </citation>
    <scope>NUCLEOTIDE SEQUENCE [LARGE SCALE GENOMIC DNA]</scope>
    <source>
        <strain evidence="2">CGMCC 1.10188</strain>
    </source>
</reference>
<protein>
    <recommendedName>
        <fullName evidence="3">FecR protein domain-containing protein</fullName>
    </recommendedName>
</protein>
<accession>A0ABQ1IKH5</accession>
<gene>
    <name evidence="1" type="ORF">GCM10011505_27740</name>
</gene>
<dbReference type="PANTHER" id="PTHR30273:SF2">
    <property type="entry name" value="PROTEIN FECR"/>
    <property type="match status" value="1"/>
</dbReference>
<dbReference type="InterPro" id="IPR012373">
    <property type="entry name" value="Ferrdict_sens_TM"/>
</dbReference>
<comment type="caution">
    <text evidence="1">The sequence shown here is derived from an EMBL/GenBank/DDBJ whole genome shotgun (WGS) entry which is preliminary data.</text>
</comment>
<evidence type="ECO:0000313" key="1">
    <source>
        <dbReference type="EMBL" id="GGB44891.1"/>
    </source>
</evidence>
<dbReference type="PANTHER" id="PTHR30273">
    <property type="entry name" value="PERIPLASMIC SIGNAL SENSOR AND SIGMA FACTOR ACTIVATOR FECR-RELATED"/>
    <property type="match status" value="1"/>
</dbReference>
<evidence type="ECO:0008006" key="3">
    <source>
        <dbReference type="Google" id="ProtNLM"/>
    </source>
</evidence>
<dbReference type="EMBL" id="BMDZ01000032">
    <property type="protein sequence ID" value="GGB44891.1"/>
    <property type="molecule type" value="Genomic_DNA"/>
</dbReference>
<dbReference type="Gene3D" id="2.60.120.1440">
    <property type="match status" value="1"/>
</dbReference>
<proteinExistence type="predicted"/>
<name>A0ABQ1IKH5_9PROT</name>
<sequence length="131" mass="13495">MVEAGAVQVTVLGTAFEVDRDAAGVTVSVRSGRVRVDGPGAVTTALGQGETVALWQDGRLFVDGATVAEVVDRLRAYTPGLIIVADDALGARQVTGLYDLGDPAAALSALMRAHGGRIRRIGPLLTILDDA</sequence>
<evidence type="ECO:0000313" key="2">
    <source>
        <dbReference type="Proteomes" id="UP000603352"/>
    </source>
</evidence>
<dbReference type="RefSeq" id="WP_188578858.1">
    <property type="nucleotide sequence ID" value="NZ_BMDZ01000032.1"/>
</dbReference>
<organism evidence="1 2">
    <name type="scientific">Tistrella bauzanensis</name>
    <dbReference type="NCBI Taxonomy" id="657419"/>
    <lineage>
        <taxon>Bacteria</taxon>
        <taxon>Pseudomonadati</taxon>
        <taxon>Pseudomonadota</taxon>
        <taxon>Alphaproteobacteria</taxon>
        <taxon>Geminicoccales</taxon>
        <taxon>Geminicoccaceae</taxon>
        <taxon>Tistrella</taxon>
    </lineage>
</organism>
<keyword evidence="2" id="KW-1185">Reference proteome</keyword>